<proteinExistence type="predicted"/>
<dbReference type="InterPro" id="IPR023198">
    <property type="entry name" value="PGP-like_dom2"/>
</dbReference>
<dbReference type="PANTHER" id="PTHR43611">
    <property type="entry name" value="ALPHA-D-GLUCOSE 1-PHOSPHATE PHOSPHATASE"/>
    <property type="match status" value="1"/>
</dbReference>
<dbReference type="Gene3D" id="3.40.50.1000">
    <property type="entry name" value="HAD superfamily/HAD-like"/>
    <property type="match status" value="1"/>
</dbReference>
<dbReference type="PRINTS" id="PR00413">
    <property type="entry name" value="HADHALOGNASE"/>
</dbReference>
<dbReference type="Gene3D" id="1.10.150.240">
    <property type="entry name" value="Putative phosphatase, domain 2"/>
    <property type="match status" value="1"/>
</dbReference>
<dbReference type="InterPro" id="IPR036412">
    <property type="entry name" value="HAD-like_sf"/>
</dbReference>
<sequence length="206" mass="23828">MLDGRIKNLLIDFGGVLIDLDRRRCIEHFRRLGMTDVEGLLNDYRQEGFFQLHEKGLISDANFRERIRQAIGHPVTDEAIDEAWNSFLDGIPAYKLDFLLELRKDYTVCLLSNTNAIHWDYACTHDFAQGGGRRVEDYFDRIYLSYQMKMAKPEPEIFQAVLADAGLAPDETLFIDDAEANCRTAQALGIHTYTPQAHEDWRHLFQ</sequence>
<protein>
    <submittedName>
        <fullName evidence="1">HAD family phosphatase</fullName>
    </submittedName>
</protein>
<dbReference type="SFLD" id="SFLDS00003">
    <property type="entry name" value="Haloacid_Dehalogenase"/>
    <property type="match status" value="1"/>
</dbReference>
<dbReference type="NCBIfam" id="TIGR01509">
    <property type="entry name" value="HAD-SF-IA-v3"/>
    <property type="match status" value="1"/>
</dbReference>
<evidence type="ECO:0000313" key="1">
    <source>
        <dbReference type="EMBL" id="MBU3813917.1"/>
    </source>
</evidence>
<gene>
    <name evidence="1" type="ORF">H9791_05335</name>
</gene>
<reference evidence="1" key="2">
    <citation type="submission" date="2021-04" db="EMBL/GenBank/DDBJ databases">
        <authorList>
            <person name="Gilroy R."/>
        </authorList>
    </citation>
    <scope>NUCLEOTIDE SEQUENCE</scope>
    <source>
        <strain evidence="1">B3-3758</strain>
    </source>
</reference>
<comment type="caution">
    <text evidence="1">The sequence shown here is derived from an EMBL/GenBank/DDBJ whole genome shotgun (WGS) entry which is preliminary data.</text>
</comment>
<dbReference type="CDD" id="cd02603">
    <property type="entry name" value="HAD_sEH-N_like"/>
    <property type="match status" value="1"/>
</dbReference>
<evidence type="ECO:0000313" key="2">
    <source>
        <dbReference type="Proteomes" id="UP000824236"/>
    </source>
</evidence>
<dbReference type="SUPFAM" id="SSF56784">
    <property type="entry name" value="HAD-like"/>
    <property type="match status" value="1"/>
</dbReference>
<dbReference type="SFLD" id="SFLDG01129">
    <property type="entry name" value="C1.5:_HAD__Beta-PGM__Phosphata"/>
    <property type="match status" value="1"/>
</dbReference>
<accession>A0A9E2NNN3</accession>
<dbReference type="InterPro" id="IPR023214">
    <property type="entry name" value="HAD_sf"/>
</dbReference>
<dbReference type="Proteomes" id="UP000824236">
    <property type="component" value="Unassembled WGS sequence"/>
</dbReference>
<dbReference type="EMBL" id="JAHLFO010000070">
    <property type="protein sequence ID" value="MBU3813917.1"/>
    <property type="molecule type" value="Genomic_DNA"/>
</dbReference>
<dbReference type="Pfam" id="PF00702">
    <property type="entry name" value="Hydrolase"/>
    <property type="match status" value="1"/>
</dbReference>
<dbReference type="InterPro" id="IPR006439">
    <property type="entry name" value="HAD-SF_hydro_IA"/>
</dbReference>
<name>A0A9E2NNN3_9BACE</name>
<dbReference type="AlphaFoldDB" id="A0A9E2NNN3"/>
<organism evidence="1 2">
    <name type="scientific">Candidatus Bacteroides intestinipullorum</name>
    <dbReference type="NCBI Taxonomy" id="2838471"/>
    <lineage>
        <taxon>Bacteria</taxon>
        <taxon>Pseudomonadati</taxon>
        <taxon>Bacteroidota</taxon>
        <taxon>Bacteroidia</taxon>
        <taxon>Bacteroidales</taxon>
        <taxon>Bacteroidaceae</taxon>
        <taxon>Bacteroides</taxon>
    </lineage>
</organism>
<dbReference type="NCBIfam" id="TIGR01549">
    <property type="entry name" value="HAD-SF-IA-v1"/>
    <property type="match status" value="1"/>
</dbReference>
<reference evidence="1" key="1">
    <citation type="journal article" date="2021" name="PeerJ">
        <title>Extensive microbial diversity within the chicken gut microbiome revealed by metagenomics and culture.</title>
        <authorList>
            <person name="Gilroy R."/>
            <person name="Ravi A."/>
            <person name="Getino M."/>
            <person name="Pursley I."/>
            <person name="Horton D.L."/>
            <person name="Alikhan N.F."/>
            <person name="Baker D."/>
            <person name="Gharbi K."/>
            <person name="Hall N."/>
            <person name="Watson M."/>
            <person name="Adriaenssens E.M."/>
            <person name="Foster-Nyarko E."/>
            <person name="Jarju S."/>
            <person name="Secka A."/>
            <person name="Antonio M."/>
            <person name="Oren A."/>
            <person name="Chaudhuri R.R."/>
            <person name="La Ragione R."/>
            <person name="Hildebrand F."/>
            <person name="Pallen M.J."/>
        </authorList>
    </citation>
    <scope>NUCLEOTIDE SEQUENCE</scope>
    <source>
        <strain evidence="1">B3-3758</strain>
    </source>
</reference>
<dbReference type="PANTHER" id="PTHR43611:SF3">
    <property type="entry name" value="FLAVIN MONONUCLEOTIDE HYDROLASE 1, CHLOROPLATIC"/>
    <property type="match status" value="1"/>
</dbReference>